<dbReference type="AlphaFoldDB" id="A0A6G0XU42"/>
<dbReference type="EMBL" id="VJMJ01000010">
    <property type="protein sequence ID" value="KAF0744159.1"/>
    <property type="molecule type" value="Genomic_DNA"/>
</dbReference>
<evidence type="ECO:0000256" key="4">
    <source>
        <dbReference type="ARBA" id="ARBA00023136"/>
    </source>
</evidence>
<accession>A0A6G0XU42</accession>
<organism evidence="7 8">
    <name type="scientific">Aphanomyces euteiches</name>
    <dbReference type="NCBI Taxonomy" id="100861"/>
    <lineage>
        <taxon>Eukaryota</taxon>
        <taxon>Sar</taxon>
        <taxon>Stramenopiles</taxon>
        <taxon>Oomycota</taxon>
        <taxon>Saprolegniomycetes</taxon>
        <taxon>Saprolegniales</taxon>
        <taxon>Verrucalvaceae</taxon>
        <taxon>Aphanomyces</taxon>
    </lineage>
</organism>
<evidence type="ECO:0000313" key="8">
    <source>
        <dbReference type="Proteomes" id="UP000481153"/>
    </source>
</evidence>
<keyword evidence="5" id="KW-0539">Nucleus</keyword>
<keyword evidence="8" id="KW-1185">Reference proteome</keyword>
<evidence type="ECO:0000256" key="3">
    <source>
        <dbReference type="ARBA" id="ARBA00022989"/>
    </source>
</evidence>
<dbReference type="PANTHER" id="PTHR12265">
    <property type="entry name" value="TRANSMEMBRANE PROTEIN 53"/>
    <property type="match status" value="1"/>
</dbReference>
<comment type="similarity">
    <text evidence="1">Belongs to the TMEM53 family.</text>
</comment>
<keyword evidence="4" id="KW-0472">Membrane</keyword>
<evidence type="ECO:0008006" key="9">
    <source>
        <dbReference type="Google" id="ProtNLM"/>
    </source>
</evidence>
<evidence type="ECO:0000256" key="6">
    <source>
        <dbReference type="ARBA" id="ARBA00034303"/>
    </source>
</evidence>
<comment type="subcellular location">
    <subcellularLocation>
        <location evidence="6">Nucleus outer membrane</location>
        <topology evidence="6">Single-pass membrane protein</topology>
    </subcellularLocation>
</comment>
<dbReference type="SUPFAM" id="SSF53474">
    <property type="entry name" value="alpha/beta-Hydrolases"/>
    <property type="match status" value="1"/>
</dbReference>
<reference evidence="7 8" key="1">
    <citation type="submission" date="2019-07" db="EMBL/GenBank/DDBJ databases">
        <title>Genomics analysis of Aphanomyces spp. identifies a new class of oomycete effector associated with host adaptation.</title>
        <authorList>
            <person name="Gaulin E."/>
        </authorList>
    </citation>
    <scope>NUCLEOTIDE SEQUENCE [LARGE SCALE GENOMIC DNA]</scope>
    <source>
        <strain evidence="7 8">ATCC 201684</strain>
    </source>
</reference>
<dbReference type="Pfam" id="PF05705">
    <property type="entry name" value="DUF829"/>
    <property type="match status" value="1"/>
</dbReference>
<dbReference type="InterPro" id="IPR008547">
    <property type="entry name" value="DUF829_TMEM53"/>
</dbReference>
<dbReference type="InterPro" id="IPR029058">
    <property type="entry name" value="AB_hydrolase_fold"/>
</dbReference>
<sequence>MFGLMGGASKAPIVLVCGWMNASPRGVAKYAEMFQRLGYRTIVLESHVSHLFLPRSLIHRAAVQHPLLQATNEELLLVPHMISNGGCLSWTSVQDHLTAEGVRFKVPAMIFDSAPNSDLGFRSYPSSTTRALEALTGSIKSPVERLVVRGVYRCLWASVIVRWAIFGKPDPLQVNFASTIVRDAAVPKLFLYSKGDNLVTSDEVERSIAKAKSLGTAVETYDFEESNHVSHFIHDSKTYELKVHDFLKRYEAPP</sequence>
<protein>
    <recommendedName>
        <fullName evidence="9">AB hydrolase-1 domain-containing protein</fullName>
    </recommendedName>
</protein>
<evidence type="ECO:0000256" key="2">
    <source>
        <dbReference type="ARBA" id="ARBA00022692"/>
    </source>
</evidence>
<evidence type="ECO:0000256" key="1">
    <source>
        <dbReference type="ARBA" id="ARBA00007387"/>
    </source>
</evidence>
<proteinExistence type="inferred from homology"/>
<dbReference type="Proteomes" id="UP000481153">
    <property type="component" value="Unassembled WGS sequence"/>
</dbReference>
<keyword evidence="3" id="KW-1133">Transmembrane helix</keyword>
<dbReference type="GO" id="GO:0005640">
    <property type="term" value="C:nuclear outer membrane"/>
    <property type="evidence" value="ECO:0007669"/>
    <property type="project" value="UniProtKB-SubCell"/>
</dbReference>
<name>A0A6G0XU42_9STRA</name>
<comment type="caution">
    <text evidence="7">The sequence shown here is derived from an EMBL/GenBank/DDBJ whole genome shotgun (WGS) entry which is preliminary data.</text>
</comment>
<evidence type="ECO:0000256" key="5">
    <source>
        <dbReference type="ARBA" id="ARBA00023242"/>
    </source>
</evidence>
<dbReference type="PANTHER" id="PTHR12265:SF30">
    <property type="entry name" value="TRANSMEMBRANE PROTEIN 53"/>
    <property type="match status" value="1"/>
</dbReference>
<dbReference type="VEuPathDB" id="FungiDB:AeMF1_021434"/>
<keyword evidence="2" id="KW-0812">Transmembrane</keyword>
<gene>
    <name evidence="7" type="ORF">Ae201684_001300</name>
</gene>
<evidence type="ECO:0000313" key="7">
    <source>
        <dbReference type="EMBL" id="KAF0744159.1"/>
    </source>
</evidence>